<evidence type="ECO:0000313" key="8">
    <source>
        <dbReference type="EMBL" id="KRM94704.1"/>
    </source>
</evidence>
<dbReference type="PANTHER" id="PTHR43586">
    <property type="entry name" value="CYSTEINE DESULFURASE"/>
    <property type="match status" value="1"/>
</dbReference>
<dbReference type="InterPro" id="IPR010969">
    <property type="entry name" value="Cys_dSase-rel_unknwn_funct"/>
</dbReference>
<dbReference type="InterPro" id="IPR015422">
    <property type="entry name" value="PyrdxlP-dep_Trfase_small"/>
</dbReference>
<evidence type="ECO:0000256" key="4">
    <source>
        <dbReference type="ARBA" id="ARBA00022898"/>
    </source>
</evidence>
<dbReference type="Gene3D" id="3.40.640.10">
    <property type="entry name" value="Type I PLP-dependent aspartate aminotransferase-like (Major domain)"/>
    <property type="match status" value="1"/>
</dbReference>
<evidence type="ECO:0000313" key="9">
    <source>
        <dbReference type="Proteomes" id="UP000051638"/>
    </source>
</evidence>
<comment type="similarity">
    <text evidence="2">Belongs to the class-V pyridoxal-phosphate-dependent aminotransferase family. Csd subfamily.</text>
</comment>
<accession>A0A0R2CTL5</accession>
<keyword evidence="4" id="KW-0663">Pyridoxal phosphate</keyword>
<feature type="domain" description="Aminotransferase class V" evidence="7">
    <location>
        <begin position="2"/>
        <end position="369"/>
    </location>
</feature>
<dbReference type="Gene3D" id="3.90.1150.10">
    <property type="entry name" value="Aspartate Aminotransferase, domain 1"/>
    <property type="match status" value="1"/>
</dbReference>
<dbReference type="InterPro" id="IPR000192">
    <property type="entry name" value="Aminotrans_V_dom"/>
</dbReference>
<reference evidence="8 9" key="1">
    <citation type="journal article" date="2015" name="Genome Announc.">
        <title>Expanding the biotechnology potential of lactobacilli through comparative genomics of 213 strains and associated genera.</title>
        <authorList>
            <person name="Sun Z."/>
            <person name="Harris H.M."/>
            <person name="McCann A."/>
            <person name="Guo C."/>
            <person name="Argimon S."/>
            <person name="Zhang W."/>
            <person name="Yang X."/>
            <person name="Jeffery I.B."/>
            <person name="Cooney J.C."/>
            <person name="Kagawa T.F."/>
            <person name="Liu W."/>
            <person name="Song Y."/>
            <person name="Salvetti E."/>
            <person name="Wrobel A."/>
            <person name="Rasinkangas P."/>
            <person name="Parkhill J."/>
            <person name="Rea M.C."/>
            <person name="O'Sullivan O."/>
            <person name="Ritari J."/>
            <person name="Douillard F.P."/>
            <person name="Paul Ross R."/>
            <person name="Yang R."/>
            <person name="Briner A.E."/>
            <person name="Felis G.E."/>
            <person name="de Vos W.M."/>
            <person name="Barrangou R."/>
            <person name="Klaenhammer T.R."/>
            <person name="Caufield P.W."/>
            <person name="Cui Y."/>
            <person name="Zhang H."/>
            <person name="O'Toole P.W."/>
        </authorList>
    </citation>
    <scope>NUCLEOTIDE SEQUENCE [LARGE SCALE GENOMIC DNA]</scope>
    <source>
        <strain evidence="8 9">DSM 20253</strain>
    </source>
</reference>
<dbReference type="STRING" id="1423796.FC24_GL000272"/>
<evidence type="ECO:0000256" key="3">
    <source>
        <dbReference type="ARBA" id="ARBA00012239"/>
    </source>
</evidence>
<evidence type="ECO:0000256" key="2">
    <source>
        <dbReference type="ARBA" id="ARBA00010447"/>
    </source>
</evidence>
<dbReference type="InterPro" id="IPR015424">
    <property type="entry name" value="PyrdxlP-dep_Trfase"/>
</dbReference>
<comment type="cofactor">
    <cofactor evidence="1 6">
        <name>pyridoxal 5'-phosphate</name>
        <dbReference type="ChEBI" id="CHEBI:597326"/>
    </cofactor>
</comment>
<dbReference type="RefSeq" id="WP_057874712.1">
    <property type="nucleotide sequence ID" value="NZ_AYYI01000087.1"/>
</dbReference>
<dbReference type="PANTHER" id="PTHR43586:SF4">
    <property type="entry name" value="ISOPENICILLIN N EPIMERASE"/>
    <property type="match status" value="1"/>
</dbReference>
<dbReference type="NCBIfam" id="TIGR01977">
    <property type="entry name" value="am_tr_V_EF2568"/>
    <property type="match status" value="1"/>
</dbReference>
<evidence type="ECO:0000256" key="1">
    <source>
        <dbReference type="ARBA" id="ARBA00001933"/>
    </source>
</evidence>
<protein>
    <recommendedName>
        <fullName evidence="3">cysteine desulfurase</fullName>
        <ecNumber evidence="3">2.8.1.7</ecNumber>
    </recommendedName>
</protein>
<dbReference type="InterPro" id="IPR016454">
    <property type="entry name" value="Cysteine_dSase"/>
</dbReference>
<dbReference type="SUPFAM" id="SSF53383">
    <property type="entry name" value="PLP-dependent transferases"/>
    <property type="match status" value="1"/>
</dbReference>
<dbReference type="GO" id="GO:0031071">
    <property type="term" value="F:cysteine desulfurase activity"/>
    <property type="evidence" value="ECO:0007669"/>
    <property type="project" value="UniProtKB-EC"/>
</dbReference>
<dbReference type="PIRSF" id="PIRSF005572">
    <property type="entry name" value="NifS"/>
    <property type="match status" value="1"/>
</dbReference>
<dbReference type="Proteomes" id="UP000051638">
    <property type="component" value="Unassembled WGS sequence"/>
</dbReference>
<comment type="caution">
    <text evidence="8">The sequence shown here is derived from an EMBL/GenBank/DDBJ whole genome shotgun (WGS) entry which is preliminary data.</text>
</comment>
<name>A0A0R2CTL5_9LACO</name>
<dbReference type="PROSITE" id="PS00595">
    <property type="entry name" value="AA_TRANSFER_CLASS_5"/>
    <property type="match status" value="1"/>
</dbReference>
<dbReference type="OrthoDB" id="9804366at2"/>
<comment type="catalytic activity">
    <reaction evidence="5">
        <text>(sulfur carrier)-H + L-cysteine = (sulfur carrier)-SH + L-alanine</text>
        <dbReference type="Rhea" id="RHEA:43892"/>
        <dbReference type="Rhea" id="RHEA-COMP:14737"/>
        <dbReference type="Rhea" id="RHEA-COMP:14739"/>
        <dbReference type="ChEBI" id="CHEBI:29917"/>
        <dbReference type="ChEBI" id="CHEBI:35235"/>
        <dbReference type="ChEBI" id="CHEBI:57972"/>
        <dbReference type="ChEBI" id="CHEBI:64428"/>
        <dbReference type="EC" id="2.8.1.7"/>
    </reaction>
</comment>
<evidence type="ECO:0000256" key="6">
    <source>
        <dbReference type="RuleBase" id="RU004504"/>
    </source>
</evidence>
<dbReference type="AlphaFoldDB" id="A0A0R2CTL5"/>
<evidence type="ECO:0000259" key="7">
    <source>
        <dbReference type="Pfam" id="PF00266"/>
    </source>
</evidence>
<evidence type="ECO:0000256" key="5">
    <source>
        <dbReference type="ARBA" id="ARBA00050776"/>
    </source>
</evidence>
<dbReference type="EC" id="2.8.1.7" evidence="3"/>
<sequence>MIYFDNAATTAVKPAGVGQAVAKVLTSGQYGNPGRDASKYSLNSGLLVQQTREKVARLFHIPSSDNVMFTNNATDSLNVVLKGLLHAGDHVITTDYEHNSVLRPLAQLKQQGVQVSYLPFAPETGQLQIKQLPQMLTPATKAVVCTHASNVTGYVLPLAAISQFCQEQGLWLIVDAAQTAGFLDIDVQQQGIDALCFTGHKSLYGPQGIGGICLKTDLPVTPLKSGGTGVDSFNPAMPAELPTRLEAGTLNVPGIAGLGAGIDYLTQTGLQPLRKHVLTLVDQLLTGLAQYPEITIYTPKAAMKTGAVAFNVGTINSAEVGQWLWDTAQIATRTGAHCAPRVLIGYGVKQQGIVRVSLSSFNTAEQVATFLTAIAQLIAAYRQER</sequence>
<dbReference type="PATRIC" id="fig|1423796.3.peg.283"/>
<proteinExistence type="inferred from homology"/>
<dbReference type="Pfam" id="PF00266">
    <property type="entry name" value="Aminotran_5"/>
    <property type="match status" value="1"/>
</dbReference>
<dbReference type="InterPro" id="IPR020578">
    <property type="entry name" value="Aminotrans_V_PyrdxlP_BS"/>
</dbReference>
<dbReference type="InterPro" id="IPR015421">
    <property type="entry name" value="PyrdxlP-dep_Trfase_major"/>
</dbReference>
<keyword evidence="9" id="KW-1185">Reference proteome</keyword>
<dbReference type="EMBL" id="AYYI01000087">
    <property type="protein sequence ID" value="KRM94704.1"/>
    <property type="molecule type" value="Genomic_DNA"/>
</dbReference>
<organism evidence="8 9">
    <name type="scientific">Loigolactobacillus rennini DSM 20253</name>
    <dbReference type="NCBI Taxonomy" id="1423796"/>
    <lineage>
        <taxon>Bacteria</taxon>
        <taxon>Bacillati</taxon>
        <taxon>Bacillota</taxon>
        <taxon>Bacilli</taxon>
        <taxon>Lactobacillales</taxon>
        <taxon>Lactobacillaceae</taxon>
        <taxon>Loigolactobacillus</taxon>
    </lineage>
</organism>
<gene>
    <name evidence="8" type="ORF">FC24_GL000272</name>
</gene>